<dbReference type="GO" id="GO:0005737">
    <property type="term" value="C:cytoplasm"/>
    <property type="evidence" value="ECO:0007669"/>
    <property type="project" value="UniProtKB-SubCell"/>
</dbReference>
<dbReference type="Proteomes" id="UP000886124">
    <property type="component" value="Unassembled WGS sequence"/>
</dbReference>
<sequence>MVKNALGREVPIEVNGRPAVPFKGIGKHKPTGRKVGPPIPTGADYTGSKVVDDLDAALDKLNLFDGMTISFHHHLRNGDYIVNLVVDKLAKRGLKDIVLAPSALFPVHEPIVDHIKNGVVSHVLGSMNGPIGRLCTMGGMKKTAVLRSHGGRYRAIQDGDLHIDAAFIAAPTADVHGNANGVHGPSACGPLGFALADSLYADQVTVITDNLVPFPTWPWSIEGGNVDLVVPIDKLGDPEKIVSGTTRVTTDPDRLKIAAWAAQLVRDSGLIDEPEFSFQAGAGGMSLAFIQYVAEYMREKKVVADFVRGGSTQTLVNMLEEGLTRFILDGQSFDLAGVRSLRDNWNHIETNPFVSYNYHTKGCFAPRVKASVLGGTEIDLDFNVNVNTHSDGWLLHGIGGFQDAADAFMTIITVPLYRKTNPIIVDRVHTITAPGDVIDAVVTDHGIAINPKRQDLLDRLKGSDLPIVSIEELHEKAISITGKPKKPQVKDNVVAVIEWRDGTIIDSVKELVLED</sequence>
<dbReference type="GO" id="GO:0008814">
    <property type="term" value="F:citrate CoA-transferase activity"/>
    <property type="evidence" value="ECO:0007669"/>
    <property type="project" value="UniProtKB-UniRule"/>
</dbReference>
<reference evidence="3" key="1">
    <citation type="journal article" date="2020" name="mSystems">
        <title>Genome- and Community-Level Interaction Insights into Carbon Utilization and Element Cycling Functions of Hydrothermarchaeota in Hydrothermal Sediment.</title>
        <authorList>
            <person name="Zhou Z."/>
            <person name="Liu Y."/>
            <person name="Xu W."/>
            <person name="Pan J."/>
            <person name="Luo Z.H."/>
            <person name="Li M."/>
        </authorList>
    </citation>
    <scope>NUCLEOTIDE SEQUENCE [LARGE SCALE GENOMIC DNA]</scope>
    <source>
        <strain evidence="3">HyVt-527</strain>
    </source>
</reference>
<dbReference type="PIRSF" id="PIRSF009451">
    <property type="entry name" value="Citrt_lyas_alpha"/>
    <property type="match status" value="1"/>
</dbReference>
<dbReference type="Pfam" id="PF04223">
    <property type="entry name" value="CitF"/>
    <property type="match status" value="1"/>
</dbReference>
<dbReference type="GO" id="GO:0008815">
    <property type="term" value="F:citrate (pro-3S)-lyase activity"/>
    <property type="evidence" value="ECO:0007669"/>
    <property type="project" value="UniProtKB-UniRule"/>
</dbReference>
<dbReference type="NCBIfam" id="TIGR01584">
    <property type="entry name" value="citF"/>
    <property type="match status" value="1"/>
</dbReference>
<keyword evidence="1" id="KW-0963">Cytoplasm</keyword>
<dbReference type="SUPFAM" id="SSF100950">
    <property type="entry name" value="NagB/RpiA/CoA transferase-like"/>
    <property type="match status" value="2"/>
</dbReference>
<evidence type="ECO:0000256" key="2">
    <source>
        <dbReference type="SAM" id="MobiDB-lite"/>
    </source>
</evidence>
<organism evidence="3">
    <name type="scientific">Caldithrix abyssi</name>
    <dbReference type="NCBI Taxonomy" id="187145"/>
    <lineage>
        <taxon>Bacteria</taxon>
        <taxon>Pseudomonadati</taxon>
        <taxon>Calditrichota</taxon>
        <taxon>Calditrichia</taxon>
        <taxon>Calditrichales</taxon>
        <taxon>Calditrichaceae</taxon>
        <taxon>Caldithrix</taxon>
    </lineage>
</organism>
<dbReference type="PANTHER" id="PTHR40596">
    <property type="entry name" value="CITRATE LYASE ALPHA CHAIN"/>
    <property type="match status" value="1"/>
</dbReference>
<dbReference type="GO" id="GO:0009346">
    <property type="term" value="C:ATP-independent citrate lyase complex"/>
    <property type="evidence" value="ECO:0007669"/>
    <property type="project" value="UniProtKB-UniRule"/>
</dbReference>
<evidence type="ECO:0000256" key="1">
    <source>
        <dbReference type="PIRNR" id="PIRNR009451"/>
    </source>
</evidence>
<feature type="region of interest" description="Disordered" evidence="2">
    <location>
        <begin position="21"/>
        <end position="41"/>
    </location>
</feature>
<dbReference type="InterPro" id="IPR006472">
    <property type="entry name" value="Citrate_lyase_asu"/>
</dbReference>
<accession>A0A7V5UFD2</accession>
<dbReference type="EMBL" id="DROD01000575">
    <property type="protein sequence ID" value="HHJ53307.1"/>
    <property type="molecule type" value="Genomic_DNA"/>
</dbReference>
<keyword evidence="1 3" id="KW-0456">Lyase</keyword>
<dbReference type="Gene3D" id="3.40.1080.10">
    <property type="entry name" value="Glutaconate Coenzyme A-transferase"/>
    <property type="match status" value="2"/>
</dbReference>
<dbReference type="GO" id="GO:0006084">
    <property type="term" value="P:acetyl-CoA metabolic process"/>
    <property type="evidence" value="ECO:0007669"/>
    <property type="project" value="UniProtKB-UniRule"/>
</dbReference>
<keyword evidence="1 3" id="KW-0808">Transferase</keyword>
<gene>
    <name evidence="3" type="primary">citF</name>
    <name evidence="3" type="ORF">ENJ89_08955</name>
</gene>
<name>A0A7V5UFD2_CALAY</name>
<dbReference type="InterPro" id="IPR037171">
    <property type="entry name" value="NagB/RpiA_transferase-like"/>
</dbReference>
<comment type="catalytic activity">
    <reaction evidence="1">
        <text>citrate + acetyl-CoA = (3S)-citryl-CoA + acetate</text>
        <dbReference type="Rhea" id="RHEA:19405"/>
        <dbReference type="ChEBI" id="CHEBI:16947"/>
        <dbReference type="ChEBI" id="CHEBI:30089"/>
        <dbReference type="ChEBI" id="CHEBI:57288"/>
        <dbReference type="ChEBI" id="CHEBI:57321"/>
        <dbReference type="EC" id="2.8.3.10"/>
    </reaction>
</comment>
<comment type="catalytic activity">
    <reaction evidence="1">
        <text>citrate = oxaloacetate + acetate</text>
        <dbReference type="Rhea" id="RHEA:10760"/>
        <dbReference type="ChEBI" id="CHEBI:16452"/>
        <dbReference type="ChEBI" id="CHEBI:16947"/>
        <dbReference type="ChEBI" id="CHEBI:30089"/>
        <dbReference type="EC" id="4.1.3.6"/>
    </reaction>
</comment>
<protein>
    <recommendedName>
        <fullName evidence="1">Citrate lyase alpha chain</fullName>
        <shortName evidence="1">Citrase alpha chain</shortName>
        <ecNumber evidence="1">2.8.3.10</ecNumber>
        <ecNumber evidence="1">4.1.3.6</ecNumber>
    </recommendedName>
    <alternativeName>
        <fullName evidence="1">Citrate (pro-3S)-lyase alpha chain</fullName>
    </alternativeName>
    <alternativeName>
        <fullName evidence="1">Citrate CoA-transferase subunit</fullName>
    </alternativeName>
</protein>
<dbReference type="EC" id="4.1.3.6" evidence="1"/>
<dbReference type="AlphaFoldDB" id="A0A7V5UFD2"/>
<dbReference type="EC" id="2.8.3.10" evidence="1"/>
<proteinExistence type="predicted"/>
<dbReference type="PANTHER" id="PTHR40596:SF1">
    <property type="entry name" value="CITRATE LYASE ALPHA CHAIN"/>
    <property type="match status" value="1"/>
</dbReference>
<comment type="subcellular location">
    <subcellularLocation>
        <location evidence="1">Cytoplasm</location>
    </subcellularLocation>
</comment>
<evidence type="ECO:0000313" key="3">
    <source>
        <dbReference type="EMBL" id="HHJ53307.1"/>
    </source>
</evidence>
<comment type="caution">
    <text evidence="3">The sequence shown here is derived from an EMBL/GenBank/DDBJ whole genome shotgun (WGS) entry which is preliminary data.</text>
</comment>